<accession>A0A0C3G4Y1</accession>
<keyword evidence="1" id="KW-1133">Transmembrane helix</keyword>
<dbReference type="InParanoid" id="A0A0C3G4Y1"/>
<evidence type="ECO:0000313" key="2">
    <source>
        <dbReference type="EMBL" id="KIM86894.1"/>
    </source>
</evidence>
<dbReference type="EMBL" id="KN832980">
    <property type="protein sequence ID" value="KIM86894.1"/>
    <property type="molecule type" value="Genomic_DNA"/>
</dbReference>
<protein>
    <submittedName>
        <fullName evidence="2">Uncharacterized protein</fullName>
    </submittedName>
</protein>
<dbReference type="AlphaFoldDB" id="A0A0C3G4Y1"/>
<keyword evidence="3" id="KW-1185">Reference proteome</keyword>
<feature type="non-terminal residue" evidence="2">
    <location>
        <position position="168"/>
    </location>
</feature>
<proteinExistence type="predicted"/>
<organism evidence="2 3">
    <name type="scientific">Piloderma croceum (strain F 1598)</name>
    <dbReference type="NCBI Taxonomy" id="765440"/>
    <lineage>
        <taxon>Eukaryota</taxon>
        <taxon>Fungi</taxon>
        <taxon>Dikarya</taxon>
        <taxon>Basidiomycota</taxon>
        <taxon>Agaricomycotina</taxon>
        <taxon>Agaricomycetes</taxon>
        <taxon>Agaricomycetidae</taxon>
        <taxon>Atheliales</taxon>
        <taxon>Atheliaceae</taxon>
        <taxon>Piloderma</taxon>
    </lineage>
</organism>
<reference evidence="3" key="2">
    <citation type="submission" date="2015-01" db="EMBL/GenBank/DDBJ databases">
        <title>Evolutionary Origins and Diversification of the Mycorrhizal Mutualists.</title>
        <authorList>
            <consortium name="DOE Joint Genome Institute"/>
            <consortium name="Mycorrhizal Genomics Consortium"/>
            <person name="Kohler A."/>
            <person name="Kuo A."/>
            <person name="Nagy L.G."/>
            <person name="Floudas D."/>
            <person name="Copeland A."/>
            <person name="Barry K.W."/>
            <person name="Cichocki N."/>
            <person name="Veneault-Fourrey C."/>
            <person name="LaButti K."/>
            <person name="Lindquist E.A."/>
            <person name="Lipzen A."/>
            <person name="Lundell T."/>
            <person name="Morin E."/>
            <person name="Murat C."/>
            <person name="Riley R."/>
            <person name="Ohm R."/>
            <person name="Sun H."/>
            <person name="Tunlid A."/>
            <person name="Henrissat B."/>
            <person name="Grigoriev I.V."/>
            <person name="Hibbett D.S."/>
            <person name="Martin F."/>
        </authorList>
    </citation>
    <scope>NUCLEOTIDE SEQUENCE [LARGE SCALE GENOMIC DNA]</scope>
    <source>
        <strain evidence="3">F 1598</strain>
    </source>
</reference>
<name>A0A0C3G4Y1_PILCF</name>
<evidence type="ECO:0000313" key="3">
    <source>
        <dbReference type="Proteomes" id="UP000054166"/>
    </source>
</evidence>
<keyword evidence="1" id="KW-0812">Transmembrane</keyword>
<gene>
    <name evidence="2" type="ORF">PILCRDRAFT_815333</name>
</gene>
<evidence type="ECO:0000256" key="1">
    <source>
        <dbReference type="SAM" id="Phobius"/>
    </source>
</evidence>
<keyword evidence="1" id="KW-0472">Membrane</keyword>
<sequence length="168" mass="19508">MLGWFQRASLLFPFQDLPAWPRLIMIITSGFFSIVFLEITFYGIIGHNGGDLGMFGKLHTDIWEWVRFAWTVYWEWVQFAWSEARIMWDIGGGFFIRGTQVLLMLFERLCRICGVRDRQVADQGVYNLGGPGMFCLRRVVLRHTLITTPIACRTKRTTVTSRNVDSAF</sequence>
<feature type="transmembrane region" description="Helical" evidence="1">
    <location>
        <begin position="20"/>
        <end position="45"/>
    </location>
</feature>
<dbReference type="Proteomes" id="UP000054166">
    <property type="component" value="Unassembled WGS sequence"/>
</dbReference>
<reference evidence="2 3" key="1">
    <citation type="submission" date="2014-04" db="EMBL/GenBank/DDBJ databases">
        <authorList>
            <consortium name="DOE Joint Genome Institute"/>
            <person name="Kuo A."/>
            <person name="Tarkka M."/>
            <person name="Buscot F."/>
            <person name="Kohler A."/>
            <person name="Nagy L.G."/>
            <person name="Floudas D."/>
            <person name="Copeland A."/>
            <person name="Barry K.W."/>
            <person name="Cichocki N."/>
            <person name="Veneault-Fourrey C."/>
            <person name="LaButti K."/>
            <person name="Lindquist E.A."/>
            <person name="Lipzen A."/>
            <person name="Lundell T."/>
            <person name="Morin E."/>
            <person name="Murat C."/>
            <person name="Sun H."/>
            <person name="Tunlid A."/>
            <person name="Henrissat B."/>
            <person name="Grigoriev I.V."/>
            <person name="Hibbett D.S."/>
            <person name="Martin F."/>
            <person name="Nordberg H.P."/>
            <person name="Cantor M.N."/>
            <person name="Hua S.X."/>
        </authorList>
    </citation>
    <scope>NUCLEOTIDE SEQUENCE [LARGE SCALE GENOMIC DNA]</scope>
    <source>
        <strain evidence="2 3">F 1598</strain>
    </source>
</reference>
<dbReference type="HOGENOM" id="CLU_1590394_0_0_1"/>